<keyword evidence="7 14" id="KW-0418">Kinase</keyword>
<dbReference type="PANTHER" id="PTHR45436">
    <property type="entry name" value="SENSOR HISTIDINE KINASE YKOH"/>
    <property type="match status" value="1"/>
</dbReference>
<evidence type="ECO:0000256" key="6">
    <source>
        <dbReference type="ARBA" id="ARBA00022692"/>
    </source>
</evidence>
<proteinExistence type="predicted"/>
<dbReference type="InterPro" id="IPR005467">
    <property type="entry name" value="His_kinase_dom"/>
</dbReference>
<dbReference type="SUPFAM" id="SSF158472">
    <property type="entry name" value="HAMP domain-like"/>
    <property type="match status" value="1"/>
</dbReference>
<evidence type="ECO:0000313" key="14">
    <source>
        <dbReference type="EMBL" id="MFC3456307.1"/>
    </source>
</evidence>
<gene>
    <name evidence="14" type="ORF">ACFOSH_43385</name>
</gene>
<dbReference type="InterPro" id="IPR036097">
    <property type="entry name" value="HisK_dim/P_sf"/>
</dbReference>
<evidence type="ECO:0000256" key="3">
    <source>
        <dbReference type="ARBA" id="ARBA00012438"/>
    </source>
</evidence>
<keyword evidence="15" id="KW-1185">Reference proteome</keyword>
<dbReference type="SMART" id="SM00388">
    <property type="entry name" value="HisKA"/>
    <property type="match status" value="1"/>
</dbReference>
<keyword evidence="9" id="KW-0902">Two-component regulatory system</keyword>
<comment type="subcellular location">
    <subcellularLocation>
        <location evidence="2">Cell membrane</location>
    </subcellularLocation>
</comment>
<feature type="domain" description="Histidine kinase" evidence="12">
    <location>
        <begin position="165"/>
        <end position="377"/>
    </location>
</feature>
<dbReference type="CDD" id="cd06225">
    <property type="entry name" value="HAMP"/>
    <property type="match status" value="1"/>
</dbReference>
<dbReference type="PANTHER" id="PTHR45436:SF5">
    <property type="entry name" value="SENSOR HISTIDINE KINASE TRCS"/>
    <property type="match status" value="1"/>
</dbReference>
<keyword evidence="8 11" id="KW-1133">Transmembrane helix</keyword>
<evidence type="ECO:0000256" key="10">
    <source>
        <dbReference type="ARBA" id="ARBA00023136"/>
    </source>
</evidence>
<dbReference type="PROSITE" id="PS50109">
    <property type="entry name" value="HIS_KIN"/>
    <property type="match status" value="1"/>
</dbReference>
<dbReference type="InterPro" id="IPR004358">
    <property type="entry name" value="Sig_transdc_His_kin-like_C"/>
</dbReference>
<evidence type="ECO:0000259" key="12">
    <source>
        <dbReference type="PROSITE" id="PS50109"/>
    </source>
</evidence>
<dbReference type="EC" id="2.7.13.3" evidence="3"/>
<accession>A0ABV7PEX1</accession>
<dbReference type="Proteomes" id="UP001595645">
    <property type="component" value="Unassembled WGS sequence"/>
</dbReference>
<evidence type="ECO:0000256" key="9">
    <source>
        <dbReference type="ARBA" id="ARBA00023012"/>
    </source>
</evidence>
<dbReference type="Pfam" id="PF02518">
    <property type="entry name" value="HATPase_c"/>
    <property type="match status" value="1"/>
</dbReference>
<feature type="domain" description="HAMP" evidence="13">
    <location>
        <begin position="104"/>
        <end position="157"/>
    </location>
</feature>
<reference evidence="15" key="1">
    <citation type="journal article" date="2019" name="Int. J. Syst. Evol. Microbiol.">
        <title>The Global Catalogue of Microorganisms (GCM) 10K type strain sequencing project: providing services to taxonomists for standard genome sequencing and annotation.</title>
        <authorList>
            <consortium name="The Broad Institute Genomics Platform"/>
            <consortium name="The Broad Institute Genome Sequencing Center for Infectious Disease"/>
            <person name="Wu L."/>
            <person name="Ma J."/>
        </authorList>
    </citation>
    <scope>NUCLEOTIDE SEQUENCE [LARGE SCALE GENOMIC DNA]</scope>
    <source>
        <strain evidence="15">CGMCC 4.7676</strain>
    </source>
</reference>
<dbReference type="Gene3D" id="3.30.565.10">
    <property type="entry name" value="Histidine kinase-like ATPase, C-terminal domain"/>
    <property type="match status" value="1"/>
</dbReference>
<dbReference type="InterPro" id="IPR003661">
    <property type="entry name" value="HisK_dim/P_dom"/>
</dbReference>
<dbReference type="PRINTS" id="PR00344">
    <property type="entry name" value="BCTRLSENSOR"/>
</dbReference>
<feature type="transmembrane region" description="Helical" evidence="11">
    <location>
        <begin position="75"/>
        <end position="101"/>
    </location>
</feature>
<dbReference type="InterPro" id="IPR050428">
    <property type="entry name" value="TCS_sensor_his_kinase"/>
</dbReference>
<dbReference type="Gene3D" id="1.10.287.130">
    <property type="match status" value="1"/>
</dbReference>
<evidence type="ECO:0000259" key="13">
    <source>
        <dbReference type="PROSITE" id="PS50885"/>
    </source>
</evidence>
<dbReference type="EMBL" id="JBHRWK010000160">
    <property type="protein sequence ID" value="MFC3456307.1"/>
    <property type="molecule type" value="Genomic_DNA"/>
</dbReference>
<evidence type="ECO:0000256" key="1">
    <source>
        <dbReference type="ARBA" id="ARBA00000085"/>
    </source>
</evidence>
<dbReference type="SMART" id="SM00304">
    <property type="entry name" value="HAMP"/>
    <property type="match status" value="1"/>
</dbReference>
<evidence type="ECO:0000313" key="15">
    <source>
        <dbReference type="Proteomes" id="UP001595645"/>
    </source>
</evidence>
<evidence type="ECO:0000256" key="2">
    <source>
        <dbReference type="ARBA" id="ARBA00004236"/>
    </source>
</evidence>
<dbReference type="Pfam" id="PF00672">
    <property type="entry name" value="HAMP"/>
    <property type="match status" value="1"/>
</dbReference>
<dbReference type="RefSeq" id="WP_378247544.1">
    <property type="nucleotide sequence ID" value="NZ_JBHRWK010000160.1"/>
</dbReference>
<dbReference type="SMART" id="SM00387">
    <property type="entry name" value="HATPase_c"/>
    <property type="match status" value="1"/>
</dbReference>
<dbReference type="GO" id="GO:0016301">
    <property type="term" value="F:kinase activity"/>
    <property type="evidence" value="ECO:0007669"/>
    <property type="project" value="UniProtKB-KW"/>
</dbReference>
<dbReference type="SUPFAM" id="SSF47384">
    <property type="entry name" value="Homodimeric domain of signal transducing histidine kinase"/>
    <property type="match status" value="1"/>
</dbReference>
<keyword evidence="5" id="KW-0808">Transferase</keyword>
<dbReference type="InterPro" id="IPR003594">
    <property type="entry name" value="HATPase_dom"/>
</dbReference>
<dbReference type="SUPFAM" id="SSF55874">
    <property type="entry name" value="ATPase domain of HSP90 chaperone/DNA topoisomerase II/histidine kinase"/>
    <property type="match status" value="1"/>
</dbReference>
<organism evidence="14 15">
    <name type="scientific">Amycolatopsis speibonae</name>
    <dbReference type="NCBI Taxonomy" id="1450224"/>
    <lineage>
        <taxon>Bacteria</taxon>
        <taxon>Bacillati</taxon>
        <taxon>Actinomycetota</taxon>
        <taxon>Actinomycetes</taxon>
        <taxon>Pseudonocardiales</taxon>
        <taxon>Pseudonocardiaceae</taxon>
        <taxon>Amycolatopsis</taxon>
    </lineage>
</organism>
<protein>
    <recommendedName>
        <fullName evidence="3">histidine kinase</fullName>
        <ecNumber evidence="3">2.7.13.3</ecNumber>
    </recommendedName>
</protein>
<keyword evidence="4" id="KW-0597">Phosphoprotein</keyword>
<feature type="transmembrane region" description="Helical" evidence="11">
    <location>
        <begin position="12"/>
        <end position="33"/>
    </location>
</feature>
<comment type="caution">
    <text evidence="14">The sequence shown here is derived from an EMBL/GenBank/DDBJ whole genome shotgun (WGS) entry which is preliminary data.</text>
</comment>
<name>A0ABV7PEX1_9PSEU</name>
<dbReference type="CDD" id="cd00075">
    <property type="entry name" value="HATPase"/>
    <property type="match status" value="1"/>
</dbReference>
<comment type="catalytic activity">
    <reaction evidence="1">
        <text>ATP + protein L-histidine = ADP + protein N-phospho-L-histidine.</text>
        <dbReference type="EC" id="2.7.13.3"/>
    </reaction>
</comment>
<sequence length="377" mass="39986">MKRWPLRARLTSAYVALTAVTGAIMLGMIALLAQPTFQTGTTSVSPHYAPGEPRPDLPAVPEVDVSRPTDELGTITYSSVIISGLVALVVVMAVAAVLGWVTARRALRPVRTITAAAKRAADQALHTRIRLDGPADEIKELADAFDHMLTRLERSFASQQRFIANAAHELKTPVATQRAVIEVAMARPDAPAGVGLLGQKLVSCLDHQQLVLTGLLALAQNADTIHRTELVDLVTLVDDVVRARLDRAVERVEPVLDLGEAKVFGDPALLTQLVHNLVDNAVVHNEPGGWVSVRTVSDGTTCALEIANGGTTVDDAEADQLFEPFRRLCFDRADPPPGSGLGLSVVRAIADAHGGSATARPRPEGGGLDVQVVLPSA</sequence>
<evidence type="ECO:0000256" key="4">
    <source>
        <dbReference type="ARBA" id="ARBA00022553"/>
    </source>
</evidence>
<dbReference type="CDD" id="cd00082">
    <property type="entry name" value="HisKA"/>
    <property type="match status" value="1"/>
</dbReference>
<dbReference type="InterPro" id="IPR036890">
    <property type="entry name" value="HATPase_C_sf"/>
</dbReference>
<keyword evidence="6 11" id="KW-0812">Transmembrane</keyword>
<dbReference type="PROSITE" id="PS50885">
    <property type="entry name" value="HAMP"/>
    <property type="match status" value="1"/>
</dbReference>
<evidence type="ECO:0000256" key="8">
    <source>
        <dbReference type="ARBA" id="ARBA00022989"/>
    </source>
</evidence>
<keyword evidence="10 11" id="KW-0472">Membrane</keyword>
<evidence type="ECO:0000256" key="7">
    <source>
        <dbReference type="ARBA" id="ARBA00022777"/>
    </source>
</evidence>
<dbReference type="InterPro" id="IPR003660">
    <property type="entry name" value="HAMP_dom"/>
</dbReference>
<evidence type="ECO:0000256" key="11">
    <source>
        <dbReference type="SAM" id="Phobius"/>
    </source>
</evidence>
<evidence type="ECO:0000256" key="5">
    <source>
        <dbReference type="ARBA" id="ARBA00022679"/>
    </source>
</evidence>